<evidence type="ECO:0000259" key="2">
    <source>
        <dbReference type="PROSITE" id="PS50164"/>
    </source>
</evidence>
<dbReference type="Pfam" id="PF01541">
    <property type="entry name" value="GIY-YIG"/>
    <property type="match status" value="1"/>
</dbReference>
<sequence length="96" mass="11174">MSFSPNLQVLETQESWVLYILECSDGSFYTGITNDLERRFQQHNDGLASRYTRSRRPVKVRYQESCPSRSSALIRECSVRLLTRKEKEALVGRQAE</sequence>
<protein>
    <recommendedName>
        <fullName evidence="2">GIY-YIG domain-containing protein</fullName>
    </recommendedName>
</protein>
<dbReference type="CDD" id="cd10456">
    <property type="entry name" value="GIY-YIG_UPF0213"/>
    <property type="match status" value="1"/>
</dbReference>
<name>A0A1F6TID6_9PROT</name>
<gene>
    <name evidence="3" type="ORF">A2637_07695</name>
</gene>
<dbReference type="InterPro" id="IPR000305">
    <property type="entry name" value="GIY-YIG_endonuc"/>
</dbReference>
<evidence type="ECO:0000313" key="4">
    <source>
        <dbReference type="Proteomes" id="UP000179360"/>
    </source>
</evidence>
<organism evidence="3 4">
    <name type="scientific">Candidatus Muproteobacteria bacterium RIFCSPHIGHO2_01_FULL_65_16</name>
    <dbReference type="NCBI Taxonomy" id="1817764"/>
    <lineage>
        <taxon>Bacteria</taxon>
        <taxon>Pseudomonadati</taxon>
        <taxon>Pseudomonadota</taxon>
        <taxon>Candidatus Muproteobacteria</taxon>
    </lineage>
</organism>
<evidence type="ECO:0000313" key="3">
    <source>
        <dbReference type="EMBL" id="OGI44871.1"/>
    </source>
</evidence>
<dbReference type="EMBL" id="MFSY01000108">
    <property type="protein sequence ID" value="OGI44871.1"/>
    <property type="molecule type" value="Genomic_DNA"/>
</dbReference>
<dbReference type="STRING" id="1817764.A2637_07695"/>
<dbReference type="PANTHER" id="PTHR34477">
    <property type="entry name" value="UPF0213 PROTEIN YHBQ"/>
    <property type="match status" value="1"/>
</dbReference>
<accession>A0A1F6TID6</accession>
<reference evidence="3 4" key="1">
    <citation type="journal article" date="2016" name="Nat. Commun.">
        <title>Thousands of microbial genomes shed light on interconnected biogeochemical processes in an aquifer system.</title>
        <authorList>
            <person name="Anantharaman K."/>
            <person name="Brown C.T."/>
            <person name="Hug L.A."/>
            <person name="Sharon I."/>
            <person name="Castelle C.J."/>
            <person name="Probst A.J."/>
            <person name="Thomas B.C."/>
            <person name="Singh A."/>
            <person name="Wilkins M.J."/>
            <person name="Karaoz U."/>
            <person name="Brodie E.L."/>
            <person name="Williams K.H."/>
            <person name="Hubbard S.S."/>
            <person name="Banfield J.F."/>
        </authorList>
    </citation>
    <scope>NUCLEOTIDE SEQUENCE [LARGE SCALE GENOMIC DNA]</scope>
</reference>
<dbReference type="PANTHER" id="PTHR34477:SF1">
    <property type="entry name" value="UPF0213 PROTEIN YHBQ"/>
    <property type="match status" value="1"/>
</dbReference>
<proteinExistence type="inferred from homology"/>
<dbReference type="Proteomes" id="UP000179360">
    <property type="component" value="Unassembled WGS sequence"/>
</dbReference>
<comment type="caution">
    <text evidence="3">The sequence shown here is derived from an EMBL/GenBank/DDBJ whole genome shotgun (WGS) entry which is preliminary data.</text>
</comment>
<dbReference type="SUPFAM" id="SSF82771">
    <property type="entry name" value="GIY-YIG endonuclease"/>
    <property type="match status" value="1"/>
</dbReference>
<dbReference type="AlphaFoldDB" id="A0A1F6TID6"/>
<evidence type="ECO:0000256" key="1">
    <source>
        <dbReference type="ARBA" id="ARBA00007435"/>
    </source>
</evidence>
<dbReference type="SMART" id="SM00465">
    <property type="entry name" value="GIYc"/>
    <property type="match status" value="1"/>
</dbReference>
<dbReference type="InterPro" id="IPR035901">
    <property type="entry name" value="GIY-YIG_endonuc_sf"/>
</dbReference>
<dbReference type="InterPro" id="IPR050190">
    <property type="entry name" value="UPF0213_domain"/>
</dbReference>
<dbReference type="Gene3D" id="3.40.1440.10">
    <property type="entry name" value="GIY-YIG endonuclease"/>
    <property type="match status" value="1"/>
</dbReference>
<comment type="similarity">
    <text evidence="1">Belongs to the UPF0213 family.</text>
</comment>
<dbReference type="PROSITE" id="PS50164">
    <property type="entry name" value="GIY_YIG"/>
    <property type="match status" value="1"/>
</dbReference>
<feature type="domain" description="GIY-YIG" evidence="2">
    <location>
        <begin position="14"/>
        <end position="89"/>
    </location>
</feature>